<dbReference type="EMBL" id="KN832989">
    <property type="protein sequence ID" value="KIM83757.1"/>
    <property type="molecule type" value="Genomic_DNA"/>
</dbReference>
<dbReference type="Proteomes" id="UP000054166">
    <property type="component" value="Unassembled WGS sequence"/>
</dbReference>
<evidence type="ECO:0000313" key="2">
    <source>
        <dbReference type="Proteomes" id="UP000054166"/>
    </source>
</evidence>
<reference evidence="2" key="2">
    <citation type="submission" date="2015-01" db="EMBL/GenBank/DDBJ databases">
        <title>Evolutionary Origins and Diversification of the Mycorrhizal Mutualists.</title>
        <authorList>
            <consortium name="DOE Joint Genome Institute"/>
            <consortium name="Mycorrhizal Genomics Consortium"/>
            <person name="Kohler A."/>
            <person name="Kuo A."/>
            <person name="Nagy L.G."/>
            <person name="Floudas D."/>
            <person name="Copeland A."/>
            <person name="Barry K.W."/>
            <person name="Cichocki N."/>
            <person name="Veneault-Fourrey C."/>
            <person name="LaButti K."/>
            <person name="Lindquist E.A."/>
            <person name="Lipzen A."/>
            <person name="Lundell T."/>
            <person name="Morin E."/>
            <person name="Murat C."/>
            <person name="Riley R."/>
            <person name="Ohm R."/>
            <person name="Sun H."/>
            <person name="Tunlid A."/>
            <person name="Henrissat B."/>
            <person name="Grigoriev I.V."/>
            <person name="Hibbett D.S."/>
            <person name="Martin F."/>
        </authorList>
    </citation>
    <scope>NUCLEOTIDE SEQUENCE [LARGE SCALE GENOMIC DNA]</scope>
    <source>
        <strain evidence="2">F 1598</strain>
    </source>
</reference>
<dbReference type="InParanoid" id="A0A0C3C2I2"/>
<keyword evidence="2" id="KW-1185">Reference proteome</keyword>
<dbReference type="HOGENOM" id="CLU_056417_0_0_1"/>
<proteinExistence type="predicted"/>
<gene>
    <name evidence="1" type="ORF">PILCRDRAFT_6660</name>
</gene>
<reference evidence="1 2" key="1">
    <citation type="submission" date="2014-04" db="EMBL/GenBank/DDBJ databases">
        <authorList>
            <consortium name="DOE Joint Genome Institute"/>
            <person name="Kuo A."/>
            <person name="Tarkka M."/>
            <person name="Buscot F."/>
            <person name="Kohler A."/>
            <person name="Nagy L.G."/>
            <person name="Floudas D."/>
            <person name="Copeland A."/>
            <person name="Barry K.W."/>
            <person name="Cichocki N."/>
            <person name="Veneault-Fourrey C."/>
            <person name="LaButti K."/>
            <person name="Lindquist E.A."/>
            <person name="Lipzen A."/>
            <person name="Lundell T."/>
            <person name="Morin E."/>
            <person name="Murat C."/>
            <person name="Sun H."/>
            <person name="Tunlid A."/>
            <person name="Henrissat B."/>
            <person name="Grigoriev I.V."/>
            <person name="Hibbett D.S."/>
            <person name="Martin F."/>
            <person name="Nordberg H.P."/>
            <person name="Cantor M.N."/>
            <person name="Hua S.X."/>
        </authorList>
    </citation>
    <scope>NUCLEOTIDE SEQUENCE [LARGE SCALE GENOMIC DNA]</scope>
    <source>
        <strain evidence="1 2">F 1598</strain>
    </source>
</reference>
<name>A0A0C3C2I2_PILCF</name>
<protein>
    <submittedName>
        <fullName evidence="1">Uncharacterized protein</fullName>
    </submittedName>
</protein>
<dbReference type="AlphaFoldDB" id="A0A0C3C2I2"/>
<sequence length="288" mass="32460">MSLATCLNPFLNIQLIGPAVEGTQPLIITRPSTPIPGDPADTDLTSPLSPVPADLDAPPYEEKLFPSTEVKQLWDRVLQTNLTEDNGGLHASDYPIVQAVSPFYIKFPTCPCAWFIVEPGHVGRAYPSDVTKLKSGAALRLEDRTILINMLTKECPTQYIRLTKPIRRDQGYVIYEFTSDLFSCFPTPQPEKPPTNLVAIPEFHADNEAAHLITQGATFHQRVLEKDYAIAPLRTWDRGPFSTAPLKNMTWHNREDEQEERVDWFTSSEDDIREEVARILREKESKSG</sequence>
<accession>A0A0C3C2I2</accession>
<organism evidence="1 2">
    <name type="scientific">Piloderma croceum (strain F 1598)</name>
    <dbReference type="NCBI Taxonomy" id="765440"/>
    <lineage>
        <taxon>Eukaryota</taxon>
        <taxon>Fungi</taxon>
        <taxon>Dikarya</taxon>
        <taxon>Basidiomycota</taxon>
        <taxon>Agaricomycotina</taxon>
        <taxon>Agaricomycetes</taxon>
        <taxon>Agaricomycetidae</taxon>
        <taxon>Atheliales</taxon>
        <taxon>Atheliaceae</taxon>
        <taxon>Piloderma</taxon>
    </lineage>
</organism>
<evidence type="ECO:0000313" key="1">
    <source>
        <dbReference type="EMBL" id="KIM83757.1"/>
    </source>
</evidence>